<evidence type="ECO:0000313" key="1">
    <source>
        <dbReference type="EMBL" id="KAF7509549.1"/>
    </source>
</evidence>
<sequence>MFVLDELAHQIFAPSLSKTKASTSFSCRYFSHQRRLCPLQRPLYTTVFVVAPPYAGAGSPEFSKPEFSAWKRLLMRCMPEDNNNIEKH</sequence>
<gene>
    <name evidence="1" type="ORF">GJ744_007949</name>
</gene>
<reference evidence="1" key="1">
    <citation type="submission" date="2020-02" db="EMBL/GenBank/DDBJ databases">
        <authorList>
            <person name="Palmer J.M."/>
        </authorList>
    </citation>
    <scope>NUCLEOTIDE SEQUENCE</scope>
    <source>
        <strain evidence="1">EPUS1.4</strain>
        <tissue evidence="1">Thallus</tissue>
    </source>
</reference>
<comment type="caution">
    <text evidence="1">The sequence shown here is derived from an EMBL/GenBank/DDBJ whole genome shotgun (WGS) entry which is preliminary data.</text>
</comment>
<evidence type="ECO:0000313" key="2">
    <source>
        <dbReference type="Proteomes" id="UP000606974"/>
    </source>
</evidence>
<organism evidence="1 2">
    <name type="scientific">Endocarpon pusillum</name>
    <dbReference type="NCBI Taxonomy" id="364733"/>
    <lineage>
        <taxon>Eukaryota</taxon>
        <taxon>Fungi</taxon>
        <taxon>Dikarya</taxon>
        <taxon>Ascomycota</taxon>
        <taxon>Pezizomycotina</taxon>
        <taxon>Eurotiomycetes</taxon>
        <taxon>Chaetothyriomycetidae</taxon>
        <taxon>Verrucariales</taxon>
        <taxon>Verrucariaceae</taxon>
        <taxon>Endocarpon</taxon>
    </lineage>
</organism>
<dbReference type="Proteomes" id="UP000606974">
    <property type="component" value="Unassembled WGS sequence"/>
</dbReference>
<dbReference type="AlphaFoldDB" id="A0A8H7AK05"/>
<protein>
    <submittedName>
        <fullName evidence="1">Uncharacterized protein</fullName>
    </submittedName>
</protein>
<keyword evidence="2" id="KW-1185">Reference proteome</keyword>
<accession>A0A8H7AK05</accession>
<dbReference type="EMBL" id="JAACFV010000040">
    <property type="protein sequence ID" value="KAF7509549.1"/>
    <property type="molecule type" value="Genomic_DNA"/>
</dbReference>
<proteinExistence type="predicted"/>
<name>A0A8H7AK05_9EURO</name>